<proteinExistence type="predicted"/>
<dbReference type="EMBL" id="JAUSRE010000016">
    <property type="protein sequence ID" value="MDP9889408.1"/>
    <property type="molecule type" value="Genomic_DNA"/>
</dbReference>
<comment type="caution">
    <text evidence="1">The sequence shown here is derived from an EMBL/GenBank/DDBJ whole genome shotgun (WGS) entry which is preliminary data.</text>
</comment>
<evidence type="ECO:0000313" key="2">
    <source>
        <dbReference type="Proteomes" id="UP001226577"/>
    </source>
</evidence>
<sequence length="162" mass="17348">MRSVELVFDDPTDSLIRADWVRLQAAGVPSLAAHTSPSNSPHITLAAGGELEFKEGGPWQALPLDIAFSGVIVFPAGPGKYVLARSVLLSTPLLQLHRQVHFNLTGALPLTLPGGWTPHVTLSRRIPAGQLGTAMELLDLRVEGQCTAARLWDSSTRTVTPL</sequence>
<evidence type="ECO:0000313" key="1">
    <source>
        <dbReference type="EMBL" id="MDP9889408.1"/>
    </source>
</evidence>
<dbReference type="GO" id="GO:0016874">
    <property type="term" value="F:ligase activity"/>
    <property type="evidence" value="ECO:0007669"/>
    <property type="project" value="UniProtKB-KW"/>
</dbReference>
<dbReference type="Gene3D" id="3.90.1140.10">
    <property type="entry name" value="Cyclic phosphodiesterase"/>
    <property type="match status" value="1"/>
</dbReference>
<accession>A0ABT9RVZ6</accession>
<dbReference type="Pfam" id="PF13563">
    <property type="entry name" value="2_5_RNA_ligase2"/>
    <property type="match status" value="1"/>
</dbReference>
<dbReference type="SUPFAM" id="SSF55144">
    <property type="entry name" value="LigT-like"/>
    <property type="match status" value="1"/>
</dbReference>
<protein>
    <submittedName>
        <fullName evidence="1">2'-5' RNA ligase</fullName>
    </submittedName>
</protein>
<name>A0ABT9RVZ6_9MICC</name>
<dbReference type="InterPro" id="IPR009097">
    <property type="entry name" value="Cyclic_Pdiesterase"/>
</dbReference>
<organism evidence="1 2">
    <name type="scientific">Pseudarthrobacter enclensis</name>
    <dbReference type="NCBI Taxonomy" id="993070"/>
    <lineage>
        <taxon>Bacteria</taxon>
        <taxon>Bacillati</taxon>
        <taxon>Actinomycetota</taxon>
        <taxon>Actinomycetes</taxon>
        <taxon>Micrococcales</taxon>
        <taxon>Micrococcaceae</taxon>
        <taxon>Pseudarthrobacter</taxon>
    </lineage>
</organism>
<keyword evidence="2" id="KW-1185">Reference proteome</keyword>
<keyword evidence="1" id="KW-0436">Ligase</keyword>
<dbReference type="Proteomes" id="UP001226577">
    <property type="component" value="Unassembled WGS sequence"/>
</dbReference>
<reference evidence="1 2" key="1">
    <citation type="submission" date="2023-07" db="EMBL/GenBank/DDBJ databases">
        <title>Sorghum-associated microbial communities from plants grown in Nebraska, USA.</title>
        <authorList>
            <person name="Schachtman D."/>
        </authorList>
    </citation>
    <scope>NUCLEOTIDE SEQUENCE [LARGE SCALE GENOMIC DNA]</scope>
    <source>
        <strain evidence="1 2">CC222</strain>
    </source>
</reference>
<dbReference type="RefSeq" id="WP_307309582.1">
    <property type="nucleotide sequence ID" value="NZ_JAUSRE010000016.1"/>
</dbReference>
<gene>
    <name evidence="1" type="ORF">J2X98_003018</name>
</gene>